<evidence type="ECO:0000313" key="4">
    <source>
        <dbReference type="EMBL" id="KAI6291515.1"/>
    </source>
</evidence>
<feature type="compositionally biased region" description="Low complexity" evidence="1">
    <location>
        <begin position="45"/>
        <end position="75"/>
    </location>
</feature>
<keyword evidence="2" id="KW-0472">Membrane</keyword>
<proteinExistence type="predicted"/>
<sequence length="276" mass="27521">MGRSIHLLYKITMAGLLNGVGGLVGDTAGSVTVPLLGQERGGNRNGNDGNQGVRPPRGGLLAPAPSSSGSPSSAPDRNSAADGPGLIQSSASNLLPTLPLGNGGGSRSTAAPTSIARTTQKGSSTAAPSTSATPTSAPSNTPTPPAPTPDPEPTSILPTSPPETTPLAPLPTTLETIATPLPTTSSVPNAGQGLGAPPLATPNAAQSQAGGFVMDPTKNPVMMALVIAVPIGLAVIAGITVLLFKKGCLGSGRRKGRVIQDEIEHEAWQKVHAQKF</sequence>
<evidence type="ECO:0000256" key="2">
    <source>
        <dbReference type="SAM" id="Phobius"/>
    </source>
</evidence>
<reference evidence="4" key="1">
    <citation type="submission" date="2021-01" db="EMBL/GenBank/DDBJ databases">
        <title>Deciphering the adaptive evolutionary patterns associated with biogeogrpahic diversity in the finger millet blast pathogen Magnaporthe oryzae in Eastern Africa.</title>
        <authorList>
            <person name="Onyema G."/>
            <person name="Shittu T.A."/>
            <person name="Dodsworth S."/>
            <person name="Devilliers S."/>
            <person name="Muthumeenakshi S."/>
            <person name="Sreenivasaprasad S."/>
        </authorList>
    </citation>
    <scope>NUCLEOTIDE SEQUENCE</scope>
    <source>
        <strain evidence="4">D15/s37</strain>
    </source>
</reference>
<feature type="transmembrane region" description="Helical" evidence="2">
    <location>
        <begin position="221"/>
        <end position="244"/>
    </location>
</feature>
<feature type="region of interest" description="Disordered" evidence="1">
    <location>
        <begin position="35"/>
        <end position="206"/>
    </location>
</feature>
<evidence type="ECO:0000256" key="1">
    <source>
        <dbReference type="SAM" id="MobiDB-lite"/>
    </source>
</evidence>
<keyword evidence="2" id="KW-1133">Transmembrane helix</keyword>
<evidence type="ECO:0000313" key="5">
    <source>
        <dbReference type="Proteomes" id="UP001059893"/>
    </source>
</evidence>
<protein>
    <recommendedName>
        <fullName evidence="6">Mid2 domain-containing protein</fullName>
    </recommendedName>
</protein>
<comment type="caution">
    <text evidence="4">The sequence shown here is derived from an EMBL/GenBank/DDBJ whole genome shotgun (WGS) entry which is preliminary data.</text>
</comment>
<feature type="compositionally biased region" description="Low complexity" evidence="1">
    <location>
        <begin position="165"/>
        <end position="184"/>
    </location>
</feature>
<feature type="compositionally biased region" description="Pro residues" evidence="1">
    <location>
        <begin position="141"/>
        <end position="152"/>
    </location>
</feature>
<evidence type="ECO:0008006" key="6">
    <source>
        <dbReference type="Google" id="ProtNLM"/>
    </source>
</evidence>
<name>A0ABQ8N5C4_PYRGI</name>
<keyword evidence="3" id="KW-0732">Signal</keyword>
<keyword evidence="2" id="KW-0812">Transmembrane</keyword>
<evidence type="ECO:0000256" key="3">
    <source>
        <dbReference type="SAM" id="SignalP"/>
    </source>
</evidence>
<feature type="signal peptide" evidence="3">
    <location>
        <begin position="1"/>
        <end position="22"/>
    </location>
</feature>
<keyword evidence="5" id="KW-1185">Reference proteome</keyword>
<feature type="non-terminal residue" evidence="4">
    <location>
        <position position="276"/>
    </location>
</feature>
<dbReference type="Proteomes" id="UP001059893">
    <property type="component" value="Unassembled WGS sequence"/>
</dbReference>
<accession>A0ABQ8N5C4</accession>
<gene>
    <name evidence="4" type="ORF">MCOR33_010566</name>
</gene>
<organism evidence="4 5">
    <name type="scientific">Pyricularia grisea</name>
    <name type="common">Crabgrass-specific blast fungus</name>
    <name type="synonym">Magnaporthe grisea</name>
    <dbReference type="NCBI Taxonomy" id="148305"/>
    <lineage>
        <taxon>Eukaryota</taxon>
        <taxon>Fungi</taxon>
        <taxon>Dikarya</taxon>
        <taxon>Ascomycota</taxon>
        <taxon>Pezizomycotina</taxon>
        <taxon>Sordariomycetes</taxon>
        <taxon>Sordariomycetidae</taxon>
        <taxon>Magnaporthales</taxon>
        <taxon>Pyriculariaceae</taxon>
        <taxon>Pyricularia</taxon>
    </lineage>
</organism>
<feature type="compositionally biased region" description="Low complexity" evidence="1">
    <location>
        <begin position="123"/>
        <end position="140"/>
    </location>
</feature>
<feature type="compositionally biased region" description="Polar residues" evidence="1">
    <location>
        <begin position="107"/>
        <end position="122"/>
    </location>
</feature>
<feature type="chain" id="PRO_5046771505" description="Mid2 domain-containing protein" evidence="3">
    <location>
        <begin position="23"/>
        <end position="276"/>
    </location>
</feature>
<dbReference type="EMBL" id="JABSND010000360">
    <property type="protein sequence ID" value="KAI6291515.1"/>
    <property type="molecule type" value="Genomic_DNA"/>
</dbReference>